<comment type="caution">
    <text evidence="1">The sequence shown here is derived from an EMBL/GenBank/DDBJ whole genome shotgun (WGS) entry which is preliminary data.</text>
</comment>
<sequence>MEYQIHIDTSGWHYKHWVGTFYPAGTSQREFTGYYTRLFRTVEINNSFCELPLP</sequence>
<protein>
    <submittedName>
        <fullName evidence="1">DUF72 domain-containing protein</fullName>
    </submittedName>
</protein>
<dbReference type="Gene3D" id="3.20.20.410">
    <property type="entry name" value="Protein of unknown function UPF0759"/>
    <property type="match status" value="1"/>
</dbReference>
<dbReference type="PANTHER" id="PTHR30348">
    <property type="entry name" value="UNCHARACTERIZED PROTEIN YECE"/>
    <property type="match status" value="1"/>
</dbReference>
<dbReference type="Pfam" id="PF01904">
    <property type="entry name" value="DUF72"/>
    <property type="match status" value="1"/>
</dbReference>
<reference evidence="1 2" key="1">
    <citation type="submission" date="2019-06" db="EMBL/GenBank/DDBJ databases">
        <title>A novel bacterium of genus Pontibacter, isolated from marine sediment.</title>
        <authorList>
            <person name="Huang H."/>
            <person name="Mo K."/>
            <person name="Hu Y."/>
        </authorList>
    </citation>
    <scope>NUCLEOTIDE SEQUENCE [LARGE SCALE GENOMIC DNA]</scope>
    <source>
        <strain evidence="1 2">HB172049</strain>
    </source>
</reference>
<dbReference type="InterPro" id="IPR002763">
    <property type="entry name" value="DUF72"/>
</dbReference>
<dbReference type="AlphaFoldDB" id="A0A501WH72"/>
<proteinExistence type="predicted"/>
<dbReference type="InterPro" id="IPR036520">
    <property type="entry name" value="UPF0759_sf"/>
</dbReference>
<organism evidence="1 2">
    <name type="scientific">Pontibacter mangrovi</name>
    <dbReference type="NCBI Taxonomy" id="2589816"/>
    <lineage>
        <taxon>Bacteria</taxon>
        <taxon>Pseudomonadati</taxon>
        <taxon>Bacteroidota</taxon>
        <taxon>Cytophagia</taxon>
        <taxon>Cytophagales</taxon>
        <taxon>Hymenobacteraceae</taxon>
        <taxon>Pontibacter</taxon>
    </lineage>
</organism>
<keyword evidence="2" id="KW-1185">Reference proteome</keyword>
<dbReference type="Proteomes" id="UP000316727">
    <property type="component" value="Unassembled WGS sequence"/>
</dbReference>
<evidence type="ECO:0000313" key="2">
    <source>
        <dbReference type="Proteomes" id="UP000316727"/>
    </source>
</evidence>
<name>A0A501WH72_9BACT</name>
<dbReference type="EMBL" id="VFRQ01000001">
    <property type="protein sequence ID" value="TPE46387.1"/>
    <property type="molecule type" value="Genomic_DNA"/>
</dbReference>
<dbReference type="PANTHER" id="PTHR30348:SF4">
    <property type="entry name" value="DUF72 DOMAIN-CONTAINING PROTEIN"/>
    <property type="match status" value="1"/>
</dbReference>
<evidence type="ECO:0000313" key="1">
    <source>
        <dbReference type="EMBL" id="TPE46387.1"/>
    </source>
</evidence>
<dbReference type="OrthoDB" id="9780310at2"/>
<dbReference type="SUPFAM" id="SSF117396">
    <property type="entry name" value="TM1631-like"/>
    <property type="match status" value="1"/>
</dbReference>
<accession>A0A501WH72</accession>
<gene>
    <name evidence="1" type="ORF">FJM65_03330</name>
</gene>
<dbReference type="RefSeq" id="WP_140619374.1">
    <property type="nucleotide sequence ID" value="NZ_VFRQ01000001.1"/>
</dbReference>